<sequence>MKTFIDIKSFLIFIIIATVGGGILSKFTELNFLVACLIVGGAIFINGILIKILKD</sequence>
<dbReference type="RefSeq" id="WP_172424130.1">
    <property type="nucleotide sequence ID" value="NZ_LT907782.1"/>
</dbReference>
<dbReference type="Proteomes" id="UP000242498">
    <property type="component" value="Chromosome I"/>
</dbReference>
<keyword evidence="1" id="KW-1133">Transmembrane helix</keyword>
<feature type="transmembrane region" description="Helical" evidence="1">
    <location>
        <begin position="30"/>
        <end position="53"/>
    </location>
</feature>
<proteinExistence type="predicted"/>
<gene>
    <name evidence="2" type="ORF">SAMN06296273_2738</name>
</gene>
<keyword evidence="1" id="KW-0812">Transmembrane</keyword>
<evidence type="ECO:0000256" key="1">
    <source>
        <dbReference type="SAM" id="Phobius"/>
    </source>
</evidence>
<accession>A0A285C144</accession>
<keyword evidence="1" id="KW-0472">Membrane</keyword>
<organism evidence="2 3">
    <name type="scientific">Nitrosomonas ureae</name>
    <dbReference type="NCBI Taxonomy" id="44577"/>
    <lineage>
        <taxon>Bacteria</taxon>
        <taxon>Pseudomonadati</taxon>
        <taxon>Pseudomonadota</taxon>
        <taxon>Betaproteobacteria</taxon>
        <taxon>Nitrosomonadales</taxon>
        <taxon>Nitrosomonadaceae</taxon>
        <taxon>Nitrosomonas</taxon>
    </lineage>
</organism>
<name>A0A285C144_9PROT</name>
<dbReference type="EMBL" id="LT907782">
    <property type="protein sequence ID" value="SNX61284.1"/>
    <property type="molecule type" value="Genomic_DNA"/>
</dbReference>
<protein>
    <submittedName>
        <fullName evidence="2">Uncharacterized protein</fullName>
    </submittedName>
</protein>
<feature type="transmembrane region" description="Helical" evidence="1">
    <location>
        <begin position="7"/>
        <end position="24"/>
    </location>
</feature>
<reference evidence="2 3" key="1">
    <citation type="submission" date="2017-08" db="EMBL/GenBank/DDBJ databases">
        <authorList>
            <person name="de Groot N.N."/>
        </authorList>
    </citation>
    <scope>NUCLEOTIDE SEQUENCE [LARGE SCALE GENOMIC DNA]</scope>
    <source>
        <strain evidence="2 3">Nm15</strain>
    </source>
</reference>
<evidence type="ECO:0000313" key="3">
    <source>
        <dbReference type="Proteomes" id="UP000242498"/>
    </source>
</evidence>
<evidence type="ECO:0000313" key="2">
    <source>
        <dbReference type="EMBL" id="SNX61284.1"/>
    </source>
</evidence>
<dbReference type="AlphaFoldDB" id="A0A285C144"/>